<dbReference type="PROSITE" id="PS51352">
    <property type="entry name" value="THIOREDOXIN_2"/>
    <property type="match status" value="1"/>
</dbReference>
<dbReference type="PROSITE" id="PS00194">
    <property type="entry name" value="THIOREDOXIN_1"/>
    <property type="match status" value="1"/>
</dbReference>
<dbReference type="InterPro" id="IPR006598">
    <property type="entry name" value="CAP10"/>
</dbReference>
<dbReference type="Gene3D" id="3.40.30.10">
    <property type="entry name" value="Glutaredoxin"/>
    <property type="match status" value="1"/>
</dbReference>
<accession>A0A2C6KEP9</accession>
<dbReference type="InterPro" id="IPR051091">
    <property type="entry name" value="O-Glucosyltr/Glycosyltrsf_90"/>
</dbReference>
<dbReference type="GeneID" id="94434536"/>
<organism evidence="4 5">
    <name type="scientific">Cystoisospora suis</name>
    <dbReference type="NCBI Taxonomy" id="483139"/>
    <lineage>
        <taxon>Eukaryota</taxon>
        <taxon>Sar</taxon>
        <taxon>Alveolata</taxon>
        <taxon>Apicomplexa</taxon>
        <taxon>Conoidasida</taxon>
        <taxon>Coccidia</taxon>
        <taxon>Eucoccidiorida</taxon>
        <taxon>Eimeriorina</taxon>
        <taxon>Sarcocystidae</taxon>
        <taxon>Cystoisospora</taxon>
    </lineage>
</organism>
<dbReference type="GO" id="GO:0046527">
    <property type="term" value="F:glucosyltransferase activity"/>
    <property type="evidence" value="ECO:0007669"/>
    <property type="project" value="TreeGrafter"/>
</dbReference>
<evidence type="ECO:0000313" key="5">
    <source>
        <dbReference type="Proteomes" id="UP000221165"/>
    </source>
</evidence>
<dbReference type="PANTHER" id="PTHR12203:SF122">
    <property type="entry name" value="GLYCOSYL TRANSFERASE CAP10 DOMAIN-CONTAINING PROTEIN"/>
    <property type="match status" value="1"/>
</dbReference>
<dbReference type="Pfam" id="PF00085">
    <property type="entry name" value="Thioredoxin"/>
    <property type="match status" value="1"/>
</dbReference>
<evidence type="ECO:0000259" key="3">
    <source>
        <dbReference type="PROSITE" id="PS51352"/>
    </source>
</evidence>
<dbReference type="Proteomes" id="UP000221165">
    <property type="component" value="Unassembled WGS sequence"/>
</dbReference>
<gene>
    <name evidence="4" type="ORF">CSUI_011224</name>
</gene>
<evidence type="ECO:0000256" key="1">
    <source>
        <dbReference type="SAM" id="MobiDB-lite"/>
    </source>
</evidence>
<protein>
    <submittedName>
        <fullName evidence="4">Protein disulfide-isomerase domain-containing</fullName>
    </submittedName>
</protein>
<dbReference type="Pfam" id="PF05686">
    <property type="entry name" value="Glyco_transf_90"/>
    <property type="match status" value="1"/>
</dbReference>
<dbReference type="InterPro" id="IPR017937">
    <property type="entry name" value="Thioredoxin_CS"/>
</dbReference>
<dbReference type="RefSeq" id="XP_067916699.1">
    <property type="nucleotide sequence ID" value="XM_068071325.1"/>
</dbReference>
<feature type="domain" description="Thioredoxin" evidence="3">
    <location>
        <begin position="687"/>
        <end position="819"/>
    </location>
</feature>
<dbReference type="GO" id="GO:0012505">
    <property type="term" value="C:endomembrane system"/>
    <property type="evidence" value="ECO:0007669"/>
    <property type="project" value="TreeGrafter"/>
</dbReference>
<comment type="caution">
    <text evidence="4">The sequence shown here is derived from an EMBL/GenBank/DDBJ whole genome shotgun (WGS) entry which is preliminary data.</text>
</comment>
<dbReference type="GO" id="GO:0016853">
    <property type="term" value="F:isomerase activity"/>
    <property type="evidence" value="ECO:0007669"/>
    <property type="project" value="UniProtKB-KW"/>
</dbReference>
<keyword evidence="5" id="KW-1185">Reference proteome</keyword>
<keyword evidence="2" id="KW-1133">Transmembrane helix</keyword>
<feature type="transmembrane region" description="Helical" evidence="2">
    <location>
        <begin position="46"/>
        <end position="66"/>
    </location>
</feature>
<keyword evidence="2" id="KW-0812">Transmembrane</keyword>
<dbReference type="AlphaFoldDB" id="A0A2C6KEP9"/>
<keyword evidence="2" id="KW-0472">Membrane</keyword>
<evidence type="ECO:0000256" key="2">
    <source>
        <dbReference type="SAM" id="Phobius"/>
    </source>
</evidence>
<name>A0A2C6KEP9_9APIC</name>
<dbReference type="VEuPathDB" id="ToxoDB:CSUI_011224"/>
<reference evidence="4 5" key="1">
    <citation type="journal article" date="2017" name="Int. J. Parasitol.">
        <title>The genome of the protozoan parasite Cystoisospora suis and a reverse vaccinology approach to identify vaccine candidates.</title>
        <authorList>
            <person name="Palmieri N."/>
            <person name="Shrestha A."/>
            <person name="Ruttkowski B."/>
            <person name="Beck T."/>
            <person name="Vogl C."/>
            <person name="Tomley F."/>
            <person name="Blake D.P."/>
            <person name="Joachim A."/>
        </authorList>
    </citation>
    <scope>NUCLEOTIDE SEQUENCE [LARGE SCALE GENOMIC DNA]</scope>
    <source>
        <strain evidence="4 5">Wien I</strain>
    </source>
</reference>
<proteinExistence type="predicted"/>
<feature type="region of interest" description="Disordered" evidence="1">
    <location>
        <begin position="1"/>
        <end position="22"/>
    </location>
</feature>
<dbReference type="EMBL" id="MIGC01010223">
    <property type="protein sequence ID" value="PHJ14965.1"/>
    <property type="molecule type" value="Genomic_DNA"/>
</dbReference>
<evidence type="ECO:0000313" key="4">
    <source>
        <dbReference type="EMBL" id="PHJ14965.1"/>
    </source>
</evidence>
<dbReference type="OrthoDB" id="541052at2759"/>
<dbReference type="CDD" id="cd02995">
    <property type="entry name" value="PDI_a_PDI_a'_C"/>
    <property type="match status" value="1"/>
</dbReference>
<keyword evidence="4" id="KW-0413">Isomerase</keyword>
<dbReference type="InterPro" id="IPR013766">
    <property type="entry name" value="Thioredoxin_domain"/>
</dbReference>
<sequence>MAGRKVFPAGGGEGGPPPRRPPPGESWLLSLLGVRGVQLYKRLRRALGYTSVSIFVLVLGVVYYFARHRLLSTTHVSFSFSGLGLNASFNVPVRYIYLTLQTDKASSHPPPHLKTSDLRVSWSTNPALWPAGARLASQVVDRGDGSYILRYRLRDDIPANHDLIARLSYVGKIDKAVFLPTTVKIPGPLHGPSCPCPVAEGRWTAALGCPDTFTQLERDFEKFPVIDLERLREEGPTLSRSDTLRTVVHYVIKDNQIFRRHFGPLPAFQFFADLVLIHLANAVQLPDVEFFLNIGDWPVETRKPEQGAIPVFSWSGSTDTSDIVLPQWDVAKTSTLGFSKSSSPDLLSIQEDTSAPLSGRIQKAIFRGRDSNLIRVKLALLAKEHPDLLDVAITSWENDAHADAEKKLGGGSKSRVPLERFRDYKYQLLVDGSVAAYRTPYLFMSGSVLLKHDSPYYEWFYADIEPMVHYIPFKSDLSDIIDRLKWAEAHPDEAQAIADRAQTYARENLTPDRIFCYYYRALAQYASRQKGVPTVTPDMVRVEPPAKEATCACPAAPPQETKALPYPLRSVYPSTVATLGEAGQDVVLLSYSSFCNRSSSYMPKFLKTARLFIEKRIPAAFAICDGHLNHYPPLFSFCNYRGNPRLLYLKNGQKIEGDSAETMKDVVLTGFNTVQFVNDHVAPEYRLEVPEDLPETMSQPIPKDNNKPVKIVVANNFDEMVLNGGRDVLLEVYAPWCGHCKSLKPVYEEFARLVASSHASGSLTVAKMNGAENSLPYKQFTWTGYPTIWFIKAGSRTPLPFVGPRTVRGLYDFVQKHATKAPLKIDGVPAEIPFPAGSGAAKAVDSTTFERLVLNADKVGLDLPAAVR</sequence>
<dbReference type="SUPFAM" id="SSF52833">
    <property type="entry name" value="Thioredoxin-like"/>
    <property type="match status" value="1"/>
</dbReference>
<dbReference type="PANTHER" id="PTHR12203">
    <property type="entry name" value="KDEL LYS-ASP-GLU-LEU CONTAINING - RELATED"/>
    <property type="match status" value="1"/>
</dbReference>
<dbReference type="InterPro" id="IPR036249">
    <property type="entry name" value="Thioredoxin-like_sf"/>
</dbReference>
<dbReference type="SMART" id="SM00672">
    <property type="entry name" value="CAP10"/>
    <property type="match status" value="1"/>
</dbReference>